<keyword evidence="2" id="KW-0732">Signal</keyword>
<reference evidence="4" key="1">
    <citation type="submission" date="2016-09" db="EMBL/GenBank/DDBJ databases">
        <authorList>
            <person name="Varghese N."/>
            <person name="Submissions S."/>
        </authorList>
    </citation>
    <scope>NUCLEOTIDE SEQUENCE [LARGE SCALE GENOMIC DNA]</scope>
    <source>
        <strain evidence="4">JS23</strain>
    </source>
</reference>
<protein>
    <submittedName>
        <fullName evidence="3">Heavy-metal resistance</fullName>
    </submittedName>
</protein>
<dbReference type="OrthoDB" id="9035603at2"/>
<organism evidence="3 4">
    <name type="scientific">Chitinasiproducens palmae</name>
    <dbReference type="NCBI Taxonomy" id="1770053"/>
    <lineage>
        <taxon>Bacteria</taxon>
        <taxon>Pseudomonadati</taxon>
        <taxon>Pseudomonadota</taxon>
        <taxon>Betaproteobacteria</taxon>
        <taxon>Burkholderiales</taxon>
        <taxon>Burkholderiaceae</taxon>
        <taxon>Chitinasiproducens</taxon>
    </lineage>
</organism>
<feature type="region of interest" description="Disordered" evidence="1">
    <location>
        <begin position="163"/>
        <end position="195"/>
    </location>
</feature>
<dbReference type="Pfam" id="PF07813">
    <property type="entry name" value="LTXXQ"/>
    <property type="match status" value="1"/>
</dbReference>
<gene>
    <name evidence="3" type="ORF">SAMN05216551_103253</name>
</gene>
<dbReference type="STRING" id="1770053.SAMN05216551_103253"/>
<name>A0A1H2PMC2_9BURK</name>
<keyword evidence="4" id="KW-1185">Reference proteome</keyword>
<dbReference type="Proteomes" id="UP000243719">
    <property type="component" value="Unassembled WGS sequence"/>
</dbReference>
<evidence type="ECO:0000313" key="4">
    <source>
        <dbReference type="Proteomes" id="UP000243719"/>
    </source>
</evidence>
<sequence length="195" mass="21034">MSFRQTRLAAVAAALALSIGAAHAAAPAAASDGVPPPPPHAHPAPPPGKGPAPMLRAFEQVHDQLKLDANQEKLYQTARETGRRNHEQMRDAHRADFEKMKAAGQQPILDLRAMRDAREQAFEQARQLHRQTEDAWLQFYDSLNDAQKTTVSSAIKADFAKMRAGRPHGHGPRFDGPHGPRGASAPAAGTANAKP</sequence>
<feature type="region of interest" description="Disordered" evidence="1">
    <location>
        <begin position="28"/>
        <end position="54"/>
    </location>
</feature>
<feature type="compositionally biased region" description="Low complexity" evidence="1">
    <location>
        <begin position="180"/>
        <end position="195"/>
    </location>
</feature>
<evidence type="ECO:0000256" key="2">
    <source>
        <dbReference type="SAM" id="SignalP"/>
    </source>
</evidence>
<feature type="signal peptide" evidence="2">
    <location>
        <begin position="1"/>
        <end position="24"/>
    </location>
</feature>
<evidence type="ECO:0000313" key="3">
    <source>
        <dbReference type="EMBL" id="SDV47731.1"/>
    </source>
</evidence>
<feature type="compositionally biased region" description="Pro residues" evidence="1">
    <location>
        <begin position="34"/>
        <end position="50"/>
    </location>
</feature>
<dbReference type="EMBL" id="FNLO01000003">
    <property type="protein sequence ID" value="SDV47731.1"/>
    <property type="molecule type" value="Genomic_DNA"/>
</dbReference>
<proteinExistence type="predicted"/>
<feature type="chain" id="PRO_5017298738" evidence="2">
    <location>
        <begin position="25"/>
        <end position="195"/>
    </location>
</feature>
<evidence type="ECO:0000256" key="1">
    <source>
        <dbReference type="SAM" id="MobiDB-lite"/>
    </source>
</evidence>
<accession>A0A1H2PMC2</accession>
<dbReference type="InterPro" id="IPR012899">
    <property type="entry name" value="LTXXQ"/>
</dbReference>
<dbReference type="RefSeq" id="WP_091906439.1">
    <property type="nucleotide sequence ID" value="NZ_FNLO01000003.1"/>
</dbReference>
<dbReference type="AlphaFoldDB" id="A0A1H2PMC2"/>